<dbReference type="InterPro" id="IPR051791">
    <property type="entry name" value="Pra-immunoreactive"/>
</dbReference>
<dbReference type="GO" id="GO:0005886">
    <property type="term" value="C:plasma membrane"/>
    <property type="evidence" value="ECO:0007669"/>
    <property type="project" value="UniProtKB-SubCell"/>
</dbReference>
<evidence type="ECO:0000256" key="7">
    <source>
        <dbReference type="SAM" id="Phobius"/>
    </source>
</evidence>
<keyword evidence="10" id="KW-1185">Reference proteome</keyword>
<dbReference type="OrthoDB" id="3542905at2"/>
<gene>
    <name evidence="9" type="ORF">GQ466_11965</name>
</gene>
<feature type="transmembrane region" description="Helical" evidence="7">
    <location>
        <begin position="124"/>
        <end position="144"/>
    </location>
</feature>
<reference evidence="9 10" key="1">
    <citation type="submission" date="2019-12" db="EMBL/GenBank/DDBJ databases">
        <title>Nocardia macrotermitis sp. nov. and Nocardia aurantia sp. nov., isolated from the gut of the fungus growing-termite Macrotermes natalensis.</title>
        <authorList>
            <person name="Christine B."/>
            <person name="Rene B."/>
        </authorList>
    </citation>
    <scope>NUCLEOTIDE SEQUENCE [LARGE SCALE GENOMIC DNA]</scope>
    <source>
        <strain evidence="9 10">DSM 102126</strain>
    </source>
</reference>
<keyword evidence="4 7" id="KW-1133">Transmembrane helix</keyword>
<feature type="domain" description="RDD" evidence="8">
    <location>
        <begin position="23"/>
        <end position="162"/>
    </location>
</feature>
<protein>
    <submittedName>
        <fullName evidence="9">RDD family protein</fullName>
    </submittedName>
</protein>
<dbReference type="Proteomes" id="UP000431901">
    <property type="component" value="Unassembled WGS sequence"/>
</dbReference>
<dbReference type="RefSeq" id="WP_161102938.1">
    <property type="nucleotide sequence ID" value="NZ_JBHLYI010000001.1"/>
</dbReference>
<keyword evidence="3 7" id="KW-0812">Transmembrane</keyword>
<evidence type="ECO:0000259" key="8">
    <source>
        <dbReference type="Pfam" id="PF06271"/>
    </source>
</evidence>
<accession>A0A6I4W913</accession>
<dbReference type="AlphaFoldDB" id="A0A6I4W913"/>
<evidence type="ECO:0000313" key="10">
    <source>
        <dbReference type="Proteomes" id="UP000431901"/>
    </source>
</evidence>
<comment type="caution">
    <text evidence="9">The sequence shown here is derived from an EMBL/GenBank/DDBJ whole genome shotgun (WGS) entry which is preliminary data.</text>
</comment>
<dbReference type="InterPro" id="IPR010432">
    <property type="entry name" value="RDD"/>
</dbReference>
<dbReference type="PANTHER" id="PTHR36115">
    <property type="entry name" value="PROLINE-RICH ANTIGEN HOMOLOG-RELATED"/>
    <property type="match status" value="1"/>
</dbReference>
<dbReference type="EMBL" id="WUTW01000002">
    <property type="protein sequence ID" value="MXQ64755.1"/>
    <property type="molecule type" value="Genomic_DNA"/>
</dbReference>
<evidence type="ECO:0000256" key="6">
    <source>
        <dbReference type="SAM" id="MobiDB-lite"/>
    </source>
</evidence>
<evidence type="ECO:0000256" key="3">
    <source>
        <dbReference type="ARBA" id="ARBA00022692"/>
    </source>
</evidence>
<feature type="compositionally biased region" description="Basic and acidic residues" evidence="6">
    <location>
        <begin position="12"/>
        <end position="21"/>
    </location>
</feature>
<evidence type="ECO:0000256" key="1">
    <source>
        <dbReference type="ARBA" id="ARBA00004651"/>
    </source>
</evidence>
<feature type="transmembrane region" description="Helical" evidence="7">
    <location>
        <begin position="29"/>
        <end position="48"/>
    </location>
</feature>
<evidence type="ECO:0000313" key="9">
    <source>
        <dbReference type="EMBL" id="MXQ64755.1"/>
    </source>
</evidence>
<keyword evidence="5 7" id="KW-0472">Membrane</keyword>
<comment type="subcellular location">
    <subcellularLocation>
        <location evidence="1">Cell membrane</location>
        <topology evidence="1">Multi-pass membrane protein</topology>
    </subcellularLocation>
</comment>
<evidence type="ECO:0000256" key="5">
    <source>
        <dbReference type="ARBA" id="ARBA00023136"/>
    </source>
</evidence>
<proteinExistence type="predicted"/>
<feature type="region of interest" description="Disordered" evidence="6">
    <location>
        <begin position="1"/>
        <end position="21"/>
    </location>
</feature>
<evidence type="ECO:0000256" key="2">
    <source>
        <dbReference type="ARBA" id="ARBA00022475"/>
    </source>
</evidence>
<keyword evidence="2" id="KW-1003">Cell membrane</keyword>
<sequence>MTAEPAGELAPEEPHVPHRTDLADPGQRLLARIVDTLIVGLPVVAVLLQTVPRSRLDVVAPPLVALLLLAYEAPQIALWGRTPGKRVAGIEVVPADGAERLGAGRALLRAATYNLPIAVRPVPVLGLLAGFFWVVNGAFIYEGARREVPDGARRALHDRIAGTDVVRTRPAAPGSPE</sequence>
<organism evidence="9 10">
    <name type="scientific">Actinomadura rayongensis</name>
    <dbReference type="NCBI Taxonomy" id="1429076"/>
    <lineage>
        <taxon>Bacteria</taxon>
        <taxon>Bacillati</taxon>
        <taxon>Actinomycetota</taxon>
        <taxon>Actinomycetes</taxon>
        <taxon>Streptosporangiales</taxon>
        <taxon>Thermomonosporaceae</taxon>
        <taxon>Actinomadura</taxon>
    </lineage>
</organism>
<evidence type="ECO:0000256" key="4">
    <source>
        <dbReference type="ARBA" id="ARBA00022989"/>
    </source>
</evidence>
<name>A0A6I4W913_9ACTN</name>
<feature type="transmembrane region" description="Helical" evidence="7">
    <location>
        <begin position="60"/>
        <end position="79"/>
    </location>
</feature>
<dbReference type="Pfam" id="PF06271">
    <property type="entry name" value="RDD"/>
    <property type="match status" value="1"/>
</dbReference>